<keyword evidence="4 5" id="KW-0472">Membrane</keyword>
<proteinExistence type="predicted"/>
<dbReference type="Proteomes" id="UP000054350">
    <property type="component" value="Unassembled WGS sequence"/>
</dbReference>
<dbReference type="STRING" id="578462.A0A0L0SRI2"/>
<feature type="transmembrane region" description="Helical" evidence="5">
    <location>
        <begin position="369"/>
        <end position="387"/>
    </location>
</feature>
<keyword evidence="2 5" id="KW-0812">Transmembrane</keyword>
<evidence type="ECO:0000256" key="5">
    <source>
        <dbReference type="SAM" id="Phobius"/>
    </source>
</evidence>
<dbReference type="InterPro" id="IPR002293">
    <property type="entry name" value="AA/rel_permease1"/>
</dbReference>
<evidence type="ECO:0000313" key="7">
    <source>
        <dbReference type="Proteomes" id="UP000054350"/>
    </source>
</evidence>
<feature type="transmembrane region" description="Helical" evidence="5">
    <location>
        <begin position="393"/>
        <end position="418"/>
    </location>
</feature>
<evidence type="ECO:0008006" key="8">
    <source>
        <dbReference type="Google" id="ProtNLM"/>
    </source>
</evidence>
<dbReference type="VEuPathDB" id="FungiDB:AMAG_10826"/>
<keyword evidence="3 5" id="KW-1133">Transmembrane helix</keyword>
<evidence type="ECO:0000256" key="4">
    <source>
        <dbReference type="ARBA" id="ARBA00023136"/>
    </source>
</evidence>
<dbReference type="GO" id="GO:0015179">
    <property type="term" value="F:L-amino acid transmembrane transporter activity"/>
    <property type="evidence" value="ECO:0007669"/>
    <property type="project" value="TreeGrafter"/>
</dbReference>
<dbReference type="InterPro" id="IPR050598">
    <property type="entry name" value="AminoAcid_Transporter"/>
</dbReference>
<evidence type="ECO:0000256" key="2">
    <source>
        <dbReference type="ARBA" id="ARBA00022692"/>
    </source>
</evidence>
<feature type="transmembrane region" description="Helical" evidence="5">
    <location>
        <begin position="190"/>
        <end position="211"/>
    </location>
</feature>
<dbReference type="AlphaFoldDB" id="A0A0L0SRI2"/>
<gene>
    <name evidence="6" type="ORF">AMAG_10826</name>
</gene>
<dbReference type="PANTHER" id="PTHR11785">
    <property type="entry name" value="AMINO ACID TRANSPORTER"/>
    <property type="match status" value="1"/>
</dbReference>
<dbReference type="Pfam" id="PF13520">
    <property type="entry name" value="AA_permease_2"/>
    <property type="match status" value="1"/>
</dbReference>
<dbReference type="PIRSF" id="PIRSF006060">
    <property type="entry name" value="AA_transporter"/>
    <property type="match status" value="1"/>
</dbReference>
<feature type="transmembrane region" description="Helical" evidence="5">
    <location>
        <begin position="467"/>
        <end position="489"/>
    </location>
</feature>
<keyword evidence="7" id="KW-1185">Reference proteome</keyword>
<feature type="transmembrane region" description="Helical" evidence="5">
    <location>
        <begin position="320"/>
        <end position="339"/>
    </location>
</feature>
<feature type="transmembrane region" description="Helical" evidence="5">
    <location>
        <begin position="439"/>
        <end position="461"/>
    </location>
</feature>
<evidence type="ECO:0000313" key="6">
    <source>
        <dbReference type="EMBL" id="KNE65173.1"/>
    </source>
</evidence>
<reference evidence="7" key="2">
    <citation type="submission" date="2009-11" db="EMBL/GenBank/DDBJ databases">
        <title>The Genome Sequence of Allomyces macrogynus strain ATCC 38327.</title>
        <authorList>
            <consortium name="The Broad Institute Genome Sequencing Platform"/>
            <person name="Russ C."/>
            <person name="Cuomo C."/>
            <person name="Shea T."/>
            <person name="Young S.K."/>
            <person name="Zeng Q."/>
            <person name="Koehrsen M."/>
            <person name="Haas B."/>
            <person name="Borodovsky M."/>
            <person name="Guigo R."/>
            <person name="Alvarado L."/>
            <person name="Berlin A."/>
            <person name="Borenstein D."/>
            <person name="Chen Z."/>
            <person name="Engels R."/>
            <person name="Freedman E."/>
            <person name="Gellesch M."/>
            <person name="Goldberg J."/>
            <person name="Griggs A."/>
            <person name="Gujja S."/>
            <person name="Heiman D."/>
            <person name="Hepburn T."/>
            <person name="Howarth C."/>
            <person name="Jen D."/>
            <person name="Larson L."/>
            <person name="Lewis B."/>
            <person name="Mehta T."/>
            <person name="Park D."/>
            <person name="Pearson M."/>
            <person name="Roberts A."/>
            <person name="Saif S."/>
            <person name="Shenoy N."/>
            <person name="Sisk P."/>
            <person name="Stolte C."/>
            <person name="Sykes S."/>
            <person name="Walk T."/>
            <person name="White J."/>
            <person name="Yandava C."/>
            <person name="Burger G."/>
            <person name="Gray M.W."/>
            <person name="Holland P.W.H."/>
            <person name="King N."/>
            <person name="Lang F.B.F."/>
            <person name="Roger A.J."/>
            <person name="Ruiz-Trillo I."/>
            <person name="Lander E."/>
            <person name="Nusbaum C."/>
        </authorList>
    </citation>
    <scope>NUCLEOTIDE SEQUENCE [LARGE SCALE GENOMIC DNA]</scope>
    <source>
        <strain evidence="7">ATCC 38327</strain>
    </source>
</reference>
<organism evidence="6 7">
    <name type="scientific">Allomyces macrogynus (strain ATCC 38327)</name>
    <name type="common">Allomyces javanicus var. macrogynus</name>
    <dbReference type="NCBI Taxonomy" id="578462"/>
    <lineage>
        <taxon>Eukaryota</taxon>
        <taxon>Fungi</taxon>
        <taxon>Fungi incertae sedis</taxon>
        <taxon>Blastocladiomycota</taxon>
        <taxon>Blastocladiomycetes</taxon>
        <taxon>Blastocladiales</taxon>
        <taxon>Blastocladiaceae</taxon>
        <taxon>Allomyces</taxon>
    </lineage>
</organism>
<dbReference type="EMBL" id="GG745346">
    <property type="protein sequence ID" value="KNE65173.1"/>
    <property type="molecule type" value="Genomic_DNA"/>
</dbReference>
<reference evidence="6 7" key="1">
    <citation type="submission" date="2009-11" db="EMBL/GenBank/DDBJ databases">
        <title>Annotation of Allomyces macrogynus ATCC 38327.</title>
        <authorList>
            <consortium name="The Broad Institute Genome Sequencing Platform"/>
            <person name="Russ C."/>
            <person name="Cuomo C."/>
            <person name="Burger G."/>
            <person name="Gray M.W."/>
            <person name="Holland P.W.H."/>
            <person name="King N."/>
            <person name="Lang F.B.F."/>
            <person name="Roger A.J."/>
            <person name="Ruiz-Trillo I."/>
            <person name="Young S.K."/>
            <person name="Zeng Q."/>
            <person name="Gargeya S."/>
            <person name="Fitzgerald M."/>
            <person name="Haas B."/>
            <person name="Abouelleil A."/>
            <person name="Alvarado L."/>
            <person name="Arachchi H.M."/>
            <person name="Berlin A."/>
            <person name="Chapman S.B."/>
            <person name="Gearin G."/>
            <person name="Goldberg J."/>
            <person name="Griggs A."/>
            <person name="Gujja S."/>
            <person name="Hansen M."/>
            <person name="Heiman D."/>
            <person name="Howarth C."/>
            <person name="Larimer J."/>
            <person name="Lui A."/>
            <person name="MacDonald P.J.P."/>
            <person name="McCowen C."/>
            <person name="Montmayeur A."/>
            <person name="Murphy C."/>
            <person name="Neiman D."/>
            <person name="Pearson M."/>
            <person name="Priest M."/>
            <person name="Roberts A."/>
            <person name="Saif S."/>
            <person name="Shea T."/>
            <person name="Sisk P."/>
            <person name="Stolte C."/>
            <person name="Sykes S."/>
            <person name="Wortman J."/>
            <person name="Nusbaum C."/>
            <person name="Birren B."/>
        </authorList>
    </citation>
    <scope>NUCLEOTIDE SEQUENCE [LARGE SCALE GENOMIC DNA]</scope>
    <source>
        <strain evidence="6 7">ATCC 38327</strain>
    </source>
</reference>
<protein>
    <recommendedName>
        <fullName evidence="8">Amino acid permease/ SLC12A domain-containing protein</fullName>
    </recommendedName>
</protein>
<evidence type="ECO:0000256" key="1">
    <source>
        <dbReference type="ARBA" id="ARBA00004141"/>
    </source>
</evidence>
<name>A0A0L0SRI2_ALLM3</name>
<feature type="transmembrane region" description="Helical" evidence="5">
    <location>
        <begin position="34"/>
        <end position="53"/>
    </location>
</feature>
<comment type="subcellular location">
    <subcellularLocation>
        <location evidence="1">Membrane</location>
        <topology evidence="1">Multi-pass membrane protein</topology>
    </subcellularLocation>
</comment>
<dbReference type="eggNOG" id="KOG1287">
    <property type="taxonomic scope" value="Eukaryota"/>
</dbReference>
<feature type="transmembrane region" description="Helical" evidence="5">
    <location>
        <begin position="59"/>
        <end position="83"/>
    </location>
</feature>
<evidence type="ECO:0000256" key="3">
    <source>
        <dbReference type="ARBA" id="ARBA00022989"/>
    </source>
</evidence>
<feature type="transmembrane region" description="Helical" evidence="5">
    <location>
        <begin position="271"/>
        <end position="290"/>
    </location>
</feature>
<dbReference type="OrthoDB" id="5982228at2759"/>
<dbReference type="PANTHER" id="PTHR11785:SF512">
    <property type="entry name" value="SOBREMESA, ISOFORM B"/>
    <property type="match status" value="1"/>
</dbReference>
<accession>A0A0L0SRI2</accession>
<sequence length="499" mass="53039">MTASVSEKAEKRSSAVGEAALEAGVAKALAAPRLSMIQGAALITGATIGSGVFSNPGKIVGLVGATGPALLLWILGAVVAFAASMSYAEWGSRVTASGGDAPFLDRAYTRPRRFAAVVYSWTRVILINPGYNSSLCYIAGSYFTQAFPSLFPESTSTWNKIIGTILLILQTVACVPSNNLAGRFVTGTTAMSVTCLVLFSAVGLLNMFGVFSGKRNLESLNGDHFFAGASTDPSQYAMALFKALWAYDGFANLASSLGELKDPERNISRSTITGVGMVGILYLFANFSFFTTLTFEEVSTGGESIASMWADHLFGETGRVIVALFICLTVIACSFVTLYSASRIAQATGETGLMLFPKFFAQLSGKFQTPINALAFNCVMSAAMMWAPQTDDAFWFLIDATSYPLWVWYTTTNFGLLLTKWRSPTGLFGRDPTVKGVQVTPLAPMLVVLVGIFLLIFPFFSGGTGPVTSGIALAVIVTGVVPYWFLIMAPERAAAAARG</sequence>
<dbReference type="Gene3D" id="1.20.1740.10">
    <property type="entry name" value="Amino acid/polyamine transporter I"/>
    <property type="match status" value="1"/>
</dbReference>
<dbReference type="OMA" id="NWAYAGY"/>
<dbReference type="GO" id="GO:0016020">
    <property type="term" value="C:membrane"/>
    <property type="evidence" value="ECO:0007669"/>
    <property type="project" value="UniProtKB-SubCell"/>
</dbReference>